<comment type="caution">
    <text evidence="1">The sequence shown here is derived from an EMBL/GenBank/DDBJ whole genome shotgun (WGS) entry which is preliminary data.</text>
</comment>
<name>A0AAE3N045_9HYPH</name>
<evidence type="ECO:0000313" key="1">
    <source>
        <dbReference type="EMBL" id="MCX8998149.1"/>
    </source>
</evidence>
<dbReference type="InterPro" id="IPR029058">
    <property type="entry name" value="AB_hydrolase_fold"/>
</dbReference>
<accession>A0AAE3N045</accession>
<reference evidence="1" key="1">
    <citation type="submission" date="2022-07" db="EMBL/GenBank/DDBJ databases">
        <title>Ectorhizobium quercum gen.nov., sp. nov.</title>
        <authorList>
            <person name="Ma T."/>
            <person name="Li Y."/>
        </authorList>
    </citation>
    <scope>NUCLEOTIDE SEQUENCE</scope>
    <source>
        <strain evidence="1">BDR2-2</strain>
    </source>
</reference>
<organism evidence="1 2">
    <name type="scientific">Ectorhizobium quercum</name>
    <dbReference type="NCBI Taxonomy" id="2965071"/>
    <lineage>
        <taxon>Bacteria</taxon>
        <taxon>Pseudomonadati</taxon>
        <taxon>Pseudomonadota</taxon>
        <taxon>Alphaproteobacteria</taxon>
        <taxon>Hyphomicrobiales</taxon>
        <taxon>Rhizobiaceae</taxon>
        <taxon>Ectorhizobium</taxon>
    </lineage>
</organism>
<dbReference type="EMBL" id="JANFPI010000004">
    <property type="protein sequence ID" value="MCX8998149.1"/>
    <property type="molecule type" value="Genomic_DNA"/>
</dbReference>
<dbReference type="Gene3D" id="3.40.50.1820">
    <property type="entry name" value="alpha/beta hydrolase"/>
    <property type="match status" value="1"/>
</dbReference>
<dbReference type="Pfam" id="PF06821">
    <property type="entry name" value="Ser_hydrolase"/>
    <property type="match status" value="1"/>
</dbReference>
<evidence type="ECO:0000313" key="2">
    <source>
        <dbReference type="Proteomes" id="UP001208771"/>
    </source>
</evidence>
<proteinExistence type="predicted"/>
<sequence length="199" mass="21910">MCTTLIVPGLNGSCDAHWQGHWLRERPESRLVDQENWACPVLEDWRDRLEAALEATDGAYIVAHSLGCILTASLAGRASARKVKGALLVAPADLDRVEALHPCIVSFGTRPLDPLPFRSIVVGSRNDPYMDVRDLQRHANAWDSALVDLGEVGHINVASGFGRWEEGYRIFDRLARQTTGIRKRRSVHVADSGFGAEAS</sequence>
<dbReference type="Proteomes" id="UP001208771">
    <property type="component" value="Unassembled WGS sequence"/>
</dbReference>
<dbReference type="RefSeq" id="WP_306411936.1">
    <property type="nucleotide sequence ID" value="NZ_JANFPI010000004.1"/>
</dbReference>
<keyword evidence="1" id="KW-0378">Hydrolase</keyword>
<dbReference type="GO" id="GO:0016787">
    <property type="term" value="F:hydrolase activity"/>
    <property type="evidence" value="ECO:0007669"/>
    <property type="project" value="UniProtKB-KW"/>
</dbReference>
<gene>
    <name evidence="1" type="ORF">NOF55_13640</name>
</gene>
<keyword evidence="2" id="KW-1185">Reference proteome</keyword>
<dbReference type="AlphaFoldDB" id="A0AAE3N045"/>
<dbReference type="InterPro" id="IPR010662">
    <property type="entry name" value="RBBP9/YdeN"/>
</dbReference>
<protein>
    <submittedName>
        <fullName evidence="1">Alpha/beta hydrolase</fullName>
    </submittedName>
</protein>
<dbReference type="SUPFAM" id="SSF53474">
    <property type="entry name" value="alpha/beta-Hydrolases"/>
    <property type="match status" value="1"/>
</dbReference>